<evidence type="ECO:0000256" key="3">
    <source>
        <dbReference type="ARBA" id="ARBA00022833"/>
    </source>
</evidence>
<dbReference type="InterPro" id="IPR003851">
    <property type="entry name" value="Znf_Dof"/>
</dbReference>
<keyword evidence="2 8" id="KW-0863">Zinc-finger</keyword>
<evidence type="ECO:0000256" key="9">
    <source>
        <dbReference type="RuleBase" id="RU369094"/>
    </source>
</evidence>
<dbReference type="Proteomes" id="UP001189122">
    <property type="component" value="Unassembled WGS sequence"/>
</dbReference>
<name>A0A7I8IIW3_SPIIN</name>
<reference evidence="12 13" key="1">
    <citation type="submission" date="2019-12" db="EMBL/GenBank/DDBJ databases">
        <authorList>
            <person name="Scholz U."/>
            <person name="Mascher M."/>
            <person name="Fiebig A."/>
        </authorList>
    </citation>
    <scope>NUCLEOTIDE SEQUENCE</scope>
</reference>
<dbReference type="PANTHER" id="PTHR31992:SF313">
    <property type="entry name" value="DOF ZINC FINGER PROTEIN DOF5.7"/>
    <property type="match status" value="1"/>
</dbReference>
<keyword evidence="4 9" id="KW-0805">Transcription regulation</keyword>
<evidence type="ECO:0000256" key="2">
    <source>
        <dbReference type="ARBA" id="ARBA00022771"/>
    </source>
</evidence>
<dbReference type="GO" id="GO:0003700">
    <property type="term" value="F:DNA-binding transcription factor activity"/>
    <property type="evidence" value="ECO:0007669"/>
    <property type="project" value="UniProtKB-UniRule"/>
</dbReference>
<evidence type="ECO:0000313" key="12">
    <source>
        <dbReference type="EMBL" id="CAA2618118.1"/>
    </source>
</evidence>
<dbReference type="PANTHER" id="PTHR31992">
    <property type="entry name" value="DOF ZINC FINGER PROTEIN DOF1.4-RELATED"/>
    <property type="match status" value="1"/>
</dbReference>
<evidence type="ECO:0000313" key="13">
    <source>
        <dbReference type="Proteomes" id="UP001189122"/>
    </source>
</evidence>
<evidence type="ECO:0000256" key="7">
    <source>
        <dbReference type="ARBA" id="ARBA00023242"/>
    </source>
</evidence>
<dbReference type="InterPro" id="IPR045174">
    <property type="entry name" value="Dof"/>
</dbReference>
<evidence type="ECO:0000256" key="6">
    <source>
        <dbReference type="ARBA" id="ARBA00023163"/>
    </source>
</evidence>
<evidence type="ECO:0000256" key="8">
    <source>
        <dbReference type="PROSITE-ProRule" id="PRU00071"/>
    </source>
</evidence>
<gene>
    <name evidence="12" type="ORF">SI7747_03004279</name>
</gene>
<proteinExistence type="predicted"/>
<dbReference type="GO" id="GO:0003677">
    <property type="term" value="F:DNA binding"/>
    <property type="evidence" value="ECO:0007669"/>
    <property type="project" value="UniProtKB-UniRule"/>
</dbReference>
<dbReference type="EMBL" id="CACRZD030000003">
    <property type="protein sequence ID" value="CAA6657815.1"/>
    <property type="molecule type" value="Genomic_DNA"/>
</dbReference>
<feature type="domain" description="Dof-type" evidence="11">
    <location>
        <begin position="49"/>
        <end position="103"/>
    </location>
</feature>
<evidence type="ECO:0000256" key="4">
    <source>
        <dbReference type="ARBA" id="ARBA00023015"/>
    </source>
</evidence>
<sequence length="330" mass="35183">MAREGNWRREPSEERMMTPAPGGSVHGPEGSNTTACSGGASPRPPEQGLKCPRCDSYNTKFCYYNNYSLTQPRHFCKACRRYWTKGGALRNVPFGGGSRKTRKSRSMASLSSSTSSFRLSSDLHGRAMQEPSFFQFGGYNAYSTVCGTSGGGGASQILPFRGISSSAAVGASAAPLVVLDCPAPAVPFFSEMGCRGETATTTSEESMGSIHRNLATSIESLSSINQDLHWKLQQQRLAMFFGSEGHHPTEGTGGAAVFNVLSRHHPPPSFLFSSSRELSASGARGGGATGYFLENSTDNTATVDDNSFAAPNDWTGTATWSDVHPFGALR</sequence>
<keyword evidence="13" id="KW-1185">Reference proteome</keyword>
<accession>A0A7I8IIW3</accession>
<dbReference type="GO" id="GO:0008270">
    <property type="term" value="F:zinc ion binding"/>
    <property type="evidence" value="ECO:0007669"/>
    <property type="project" value="UniProtKB-KW"/>
</dbReference>
<organism evidence="12">
    <name type="scientific">Spirodela intermedia</name>
    <name type="common">Intermediate duckweed</name>
    <dbReference type="NCBI Taxonomy" id="51605"/>
    <lineage>
        <taxon>Eukaryota</taxon>
        <taxon>Viridiplantae</taxon>
        <taxon>Streptophyta</taxon>
        <taxon>Embryophyta</taxon>
        <taxon>Tracheophyta</taxon>
        <taxon>Spermatophyta</taxon>
        <taxon>Magnoliopsida</taxon>
        <taxon>Liliopsida</taxon>
        <taxon>Araceae</taxon>
        <taxon>Lemnoideae</taxon>
        <taxon>Spirodela</taxon>
    </lineage>
</organism>
<keyword evidence="3 9" id="KW-0862">Zinc</keyword>
<keyword evidence="7 8" id="KW-0539">Nucleus</keyword>
<protein>
    <recommendedName>
        <fullName evidence="9">Dof zinc finger protein</fullName>
    </recommendedName>
</protein>
<dbReference type="Pfam" id="PF02701">
    <property type="entry name" value="Zn_ribbon_Dof"/>
    <property type="match status" value="1"/>
</dbReference>
<dbReference type="AlphaFoldDB" id="A0A7I8IIW3"/>
<dbReference type="GO" id="GO:0005634">
    <property type="term" value="C:nucleus"/>
    <property type="evidence" value="ECO:0007669"/>
    <property type="project" value="UniProtKB-SubCell"/>
</dbReference>
<keyword evidence="6 9" id="KW-0804">Transcription</keyword>
<evidence type="ECO:0000256" key="10">
    <source>
        <dbReference type="SAM" id="MobiDB-lite"/>
    </source>
</evidence>
<evidence type="ECO:0000256" key="5">
    <source>
        <dbReference type="ARBA" id="ARBA00023125"/>
    </source>
</evidence>
<comment type="subcellular location">
    <subcellularLocation>
        <location evidence="8 9">Nucleus</location>
    </subcellularLocation>
</comment>
<feature type="region of interest" description="Disordered" evidence="10">
    <location>
        <begin position="1"/>
        <end position="49"/>
    </location>
</feature>
<keyword evidence="1 9" id="KW-0479">Metal-binding</keyword>
<dbReference type="PROSITE" id="PS50884">
    <property type="entry name" value="ZF_DOF_2"/>
    <property type="match status" value="1"/>
</dbReference>
<dbReference type="PROSITE" id="PS01361">
    <property type="entry name" value="ZF_DOF_1"/>
    <property type="match status" value="1"/>
</dbReference>
<evidence type="ECO:0000259" key="11">
    <source>
        <dbReference type="PROSITE" id="PS50884"/>
    </source>
</evidence>
<keyword evidence="5 8" id="KW-0238">DNA-binding</keyword>
<feature type="compositionally biased region" description="Basic and acidic residues" evidence="10">
    <location>
        <begin position="1"/>
        <end position="16"/>
    </location>
</feature>
<dbReference type="EMBL" id="LR743590">
    <property type="protein sequence ID" value="CAA2618118.1"/>
    <property type="molecule type" value="Genomic_DNA"/>
</dbReference>
<evidence type="ECO:0000256" key="1">
    <source>
        <dbReference type="ARBA" id="ARBA00022723"/>
    </source>
</evidence>
<comment type="function">
    <text evidence="9">Transcription factor that binds specifically to a 5'-AA[AG]G-3' consensus core sequence.</text>
</comment>